<proteinExistence type="predicted"/>
<dbReference type="RefSeq" id="WP_136083004.1">
    <property type="nucleotide sequence ID" value="NZ_CAAHFG010000004.1"/>
</dbReference>
<dbReference type="EMBL" id="CAAHFG010000004">
    <property type="protein sequence ID" value="VGO17541.1"/>
    <property type="molecule type" value="Genomic_DNA"/>
</dbReference>
<organism evidence="2 3">
    <name type="scientific">Pontiella desulfatans</name>
    <dbReference type="NCBI Taxonomy" id="2750659"/>
    <lineage>
        <taxon>Bacteria</taxon>
        <taxon>Pseudomonadati</taxon>
        <taxon>Kiritimatiellota</taxon>
        <taxon>Kiritimatiellia</taxon>
        <taxon>Kiritimatiellales</taxon>
        <taxon>Pontiellaceae</taxon>
        <taxon>Pontiella</taxon>
    </lineage>
</organism>
<keyword evidence="1" id="KW-0472">Membrane</keyword>
<feature type="transmembrane region" description="Helical" evidence="1">
    <location>
        <begin position="27"/>
        <end position="47"/>
    </location>
</feature>
<evidence type="ECO:0000313" key="3">
    <source>
        <dbReference type="Proteomes" id="UP000366872"/>
    </source>
</evidence>
<name>A0A6C2UDP7_PONDE</name>
<dbReference type="AlphaFoldDB" id="A0A6C2UDP7"/>
<keyword evidence="1" id="KW-1133">Transmembrane helix</keyword>
<protein>
    <submittedName>
        <fullName evidence="2">Uncharacterized protein</fullName>
    </submittedName>
</protein>
<evidence type="ECO:0000313" key="2">
    <source>
        <dbReference type="EMBL" id="VGO17541.1"/>
    </source>
</evidence>
<dbReference type="Proteomes" id="UP000366872">
    <property type="component" value="Unassembled WGS sequence"/>
</dbReference>
<accession>A0A6C2UDP7</accession>
<gene>
    <name evidence="2" type="ORF">PDESU_06138</name>
</gene>
<keyword evidence="1" id="KW-0812">Transmembrane</keyword>
<sequence>MAVDFKINLAKDLTSTPEERARFYNGMLVYLVVCAALMVLVAYLASVNMQQFLANRQERIQLLRTVSSVSDIDQSAFRNPGKVYADLETHAMTIADLKKALGQRVLLLPIMHNLFIDLPEGVSLQSLSANKSKLDFGLVMPPPSDSAGDPVKQLRSAWEENEELMKRVSTIRPVTGERRVMGTTSVFYVQFECLLNK</sequence>
<evidence type="ECO:0000256" key="1">
    <source>
        <dbReference type="SAM" id="Phobius"/>
    </source>
</evidence>
<reference evidence="2 3" key="1">
    <citation type="submission" date="2019-04" db="EMBL/GenBank/DDBJ databases">
        <authorList>
            <person name="Van Vliet M D."/>
        </authorList>
    </citation>
    <scope>NUCLEOTIDE SEQUENCE [LARGE SCALE GENOMIC DNA]</scope>
    <source>
        <strain evidence="2 3">F1</strain>
    </source>
</reference>
<keyword evidence="3" id="KW-1185">Reference proteome</keyword>